<feature type="domain" description="Sacsin/Nov" evidence="1">
    <location>
        <begin position="1351"/>
        <end position="1593"/>
    </location>
</feature>
<gene>
    <name evidence="2" type="ORF">BaRGS_00013313</name>
</gene>
<comment type="caution">
    <text evidence="2">The sequence shown here is derived from an EMBL/GenBank/DDBJ whole genome shotgun (WGS) entry which is preliminary data.</text>
</comment>
<dbReference type="InterPro" id="IPR036890">
    <property type="entry name" value="HATPase_C_sf"/>
</dbReference>
<sequence>MAGYTGDWDPDERDTEGWLEEAICPKLIDFIQKILSQYPDDGQIFKEMIQNAEDAGANTVTILADTRHFHQSFNPVTLERFPHLKYFKGPALCIYNNQEFTSGDWRSIRMLHQSVKEKNPMKVGRFGLGFKSVFHLTDVVVIISGKRILYMDPSKDERHYCVAKLLCDVRGRELESILQCVEGPLFGISRETFRRGHFQGTVFWVPLRLEPTKMSASSTAYTEQNLQDLLRNFRDEGSSMLLFLNNIEQIHGYTRDSEVPQKLFSVGIAASCLQNVQCARRSFFERIPEGRGQLPTDPVYSELIVLSTETTDHVGLKREEQTSLIVNYFPGTRELSGEQQGLCTNLELNYRPCVGVAHTVHQESGLSQVFCTLPLPLGTRSMTGLPVHVNGCFAVSSNRRHLEWPDSRRRREFFESTVQWNLFLVEVLLPRAYARLLENIVQMRSVSAQWFYSIWPDISRADARWRLLAENVYRKLATKSCFFTEADGGKYIRLNQAVLSRFPSEVPLDVAKTIVNVCKKNSVNLVELPAHVEKDLDLQGFLAHVRCVNPNDVCRLLHNCLHDLNREERLNVLEYLCLLGATSDLENLELLPLADGTFGVFSRRSPNEIYWCDERLLSLFPDMLSRFCDTNLQSALRQYLFRIAVSGTFSLRVLSDDSSDVPRLVRENLVTRSGHIAPTLSLGDAWIEQVWRFLSATRPWDQNLEMFKQFALLPAVSGHVLKLLPLTGVYVCLSSHGVCDALSPDLCSCLTKLQVTVLQDVPYCVQWHRCYGQLVQPPSADGILRVLEQIARKSNLCVAAVQQFNSHASERERNELVGLLEKVWVIDSDCRNFLRQLKMFKQAGGGQYVSVQEVNCIAPDDFPPMLPRQKFLCCSRRSEYVAVALGARQTTLKEIVADMLMLMLGSSLHGYSSTDVSKFMNFFIDRRDLLDDQSLLSVARQVKFVRTTQGHVKAADELYDPTSPDLAELFEALDLLPSADFRRPTVLEKLQLLGLRTEANVQEEHLLAAAVHINTEFCRGVLAALRKSNALWALLVKYGNNFTPTTLERISHIQCMPCLQAEEKPMGYPESLPLKSTPALVKSEELYTHTRVRLIGSVVPIARSDISEHVSSMLQINTQMYLDHVVQHLRHVTNHYTLGEAPQYRLLLIEIFTVLTQHTHNTAVERLKKEKCALVESGDRFVRPCNVWTEKGEDDIDLKPYRFPLASYLHTFKGLFLSCGSHQSQDEAMLRDVIVEIQRKHERLNVTPEKCSDLKLVKKILNRLKEEDSACDGTVLIPVQIPENPLALRFKPAKDCTIVSGGMEAASSRSAAIYIVNPQITPDTARALGALDMRARAMEGLEAIDFGYGQREDLIDRLKDLLEHSYRDGLSVPKELIQNADDAGARKVFFLLDERENPDARSNLFYPQMASQQGPAVWAYNDAKFSDKDIANITRLGAQTKEDASKVGKFGLGFNAVYNLTDTPCYLSGHFMGMFDPEGKYLGGNPGMKLNFRDPQNQALVSCMPQQFEPFQGIFGCHLKDDGTPISYEGTLFRFPLRTPQQEAESRLNAKCYNREKRREFLKLILESAGNLLMFTQSVHVLEIFHIADDNSDPGSPDCLLSMSKTSKRLHGVSLGETAILQFCTHRWQTQQDIKIYEELDVNVKMTNIAEDLCEVKACDSTTHWRVAWATGTGESAGIARSRSHRNQSLLPLAAVAVPLDKGCILQLDQLPPGFYRTGHLFCFLPLPEELGHGALPVHVNSTFSLTSSRRSLLEQTEDDVDSLKTKWNRALFVDPVCRAYILLLESLQGVAQKDDYSAYFHLWPQAASATVQEMKVSFYKHVTAGGSMLFPVPHTGRWVDFQTARFLEPTFRDSECGSIALKVLQKFWKGDGSIVDVPKNICLLIKAAEEKAFKTKVVTKAAFYKDVFFPNIKDDWWKLDEREKERDRLILHAVLQDHQDIQRLLRNHQCIPCEGTPDLRRPGDLIHPEKEAAKLFLPSEGFFPQCKDPNENTHVVHFRSKKILERLAKLGMTTDDLSPDRVLERTKSVAALFAFAESRQLALDRACRVVDYMSSYSALHSKLRIDLLPPETKAAFSDIMFLPVLRKPEHWPFPWEGDADQPELASPSSLFVDRLRDLVACNAKLLNSHSLGYAGSQQEEKTRVLALLGVGVDKDHENKQLLTLTIAQLKTIAGEYRKYRSINKETLQAVLVAIYSFLDQCLGFSPQTAVFISEHLASVECVWAENEFVLPRHVAFHSKFDCRPYLYKLEGNLEQYMRLFEKLGVKEKFSTTDGLDVLKCIHEEKAGSQLSEDEVRLVGRVAQMVCEATQDDGDSIDKSQVFLPDRECFMCPVDGLCFDDTDWLSPNDSMRFLNGKIPLETARILGVKTKKREDFVRMAKALPWAQKEELTTRIKRLLQGYTFDSSILQELIQNAEDARATEIHFIKDFRNLSTERVVEGCSFLQGPALCVYNNSFFTEEDLKGIISLGEGSKGLEPLKVGQYGVGFNAVYHLTDIPSFWTRRDDGKEVMVVLDPNCQHLPVEGGVRLEEIDQNSYSDTFQGFLRDCQPEYMSKPGTLFRFPLRTEEMAKTSQIKDLPVTESQLTEMMDSFVEEMERCLLFLNSVRSIGIYTVSEEGTLKRECQVAKQLDEPSHKELRRFQCYLEEAAAKLREGAQPTDIEEFESVLFMSIKNSRDCAEEWLTVNRIGFASMARREQMQTNFRGENFKCLPSGGVAVQLSESSAGGQAPPPTKDCLAFCVLPLPVCTGLPMHINGHFALDHGTRRGLWDNKDDARTAWNKAIALQIVVPAYITAIQRVKNVWFSADEGGTRLTSTYLQHYHSLFPDLQNAFSTYPWKLLMEELYRQIARLELPLFPVVREDISIITWAPVVKTDGFPGYFSDSVKFFKEVLPVTKDSDKRKAEKRNVLSSIGC</sequence>
<dbReference type="Pfam" id="PF25794">
    <property type="entry name" value="SACS"/>
    <property type="match status" value="3"/>
</dbReference>
<feature type="domain" description="Sacsin/Nov" evidence="1">
    <location>
        <begin position="26"/>
        <end position="257"/>
    </location>
</feature>
<dbReference type="PANTHER" id="PTHR15600:SF42">
    <property type="entry name" value="SACSIN"/>
    <property type="match status" value="1"/>
</dbReference>
<protein>
    <recommendedName>
        <fullName evidence="1">Sacsin/Nov domain-containing protein</fullName>
    </recommendedName>
</protein>
<dbReference type="Proteomes" id="UP001519460">
    <property type="component" value="Unassembled WGS sequence"/>
</dbReference>
<feature type="domain" description="Sacsin/Nov" evidence="1">
    <location>
        <begin position="2388"/>
        <end position="2619"/>
    </location>
</feature>
<organism evidence="2 3">
    <name type="scientific">Batillaria attramentaria</name>
    <dbReference type="NCBI Taxonomy" id="370345"/>
    <lineage>
        <taxon>Eukaryota</taxon>
        <taxon>Metazoa</taxon>
        <taxon>Spiralia</taxon>
        <taxon>Lophotrochozoa</taxon>
        <taxon>Mollusca</taxon>
        <taxon>Gastropoda</taxon>
        <taxon>Caenogastropoda</taxon>
        <taxon>Sorbeoconcha</taxon>
        <taxon>Cerithioidea</taxon>
        <taxon>Batillariidae</taxon>
        <taxon>Batillaria</taxon>
    </lineage>
</organism>
<dbReference type="PANTHER" id="PTHR15600">
    <property type="entry name" value="SACSIN"/>
    <property type="match status" value="1"/>
</dbReference>
<evidence type="ECO:0000313" key="2">
    <source>
        <dbReference type="EMBL" id="KAK7495374.1"/>
    </source>
</evidence>
<accession>A0ABD0L6Z6</accession>
<proteinExistence type="predicted"/>
<dbReference type="InterPro" id="IPR052972">
    <property type="entry name" value="Sacsin_chaperone_reg"/>
</dbReference>
<dbReference type="NCBIfam" id="NF047352">
    <property type="entry name" value="P_loop_sacsin"/>
    <property type="match status" value="3"/>
</dbReference>
<evidence type="ECO:0000259" key="1">
    <source>
        <dbReference type="Pfam" id="PF25794"/>
    </source>
</evidence>
<dbReference type="SUPFAM" id="SSF55874">
    <property type="entry name" value="ATPase domain of HSP90 chaperone/DNA topoisomerase II/histidine kinase"/>
    <property type="match status" value="3"/>
</dbReference>
<dbReference type="EMBL" id="JACVVK020000075">
    <property type="protein sequence ID" value="KAK7495374.1"/>
    <property type="molecule type" value="Genomic_DNA"/>
</dbReference>
<reference evidence="2 3" key="1">
    <citation type="journal article" date="2023" name="Sci. Data">
        <title>Genome assembly of the Korean intertidal mud-creeper Batillaria attramentaria.</title>
        <authorList>
            <person name="Patra A.K."/>
            <person name="Ho P.T."/>
            <person name="Jun S."/>
            <person name="Lee S.J."/>
            <person name="Kim Y."/>
            <person name="Won Y.J."/>
        </authorList>
    </citation>
    <scope>NUCLEOTIDE SEQUENCE [LARGE SCALE GENOMIC DNA]</scope>
    <source>
        <strain evidence="2">Wonlab-2016</strain>
    </source>
</reference>
<dbReference type="InterPro" id="IPR058210">
    <property type="entry name" value="SACS/Nov_dom"/>
</dbReference>
<keyword evidence="3" id="KW-1185">Reference proteome</keyword>
<evidence type="ECO:0000313" key="3">
    <source>
        <dbReference type="Proteomes" id="UP001519460"/>
    </source>
</evidence>
<name>A0ABD0L6Z6_9CAEN</name>